<evidence type="ECO:0000313" key="1">
    <source>
        <dbReference type="EMBL" id="GFJ92508.1"/>
    </source>
</evidence>
<evidence type="ECO:0000313" key="2">
    <source>
        <dbReference type="Proteomes" id="UP000482960"/>
    </source>
</evidence>
<reference evidence="1 2" key="1">
    <citation type="submission" date="2020-03" db="EMBL/GenBank/DDBJ databases">
        <title>Whole genome shotgun sequence of Phytohabitans rumicis NBRC 108638.</title>
        <authorList>
            <person name="Komaki H."/>
            <person name="Tamura T."/>
        </authorList>
    </citation>
    <scope>NUCLEOTIDE SEQUENCE [LARGE SCALE GENOMIC DNA]</scope>
    <source>
        <strain evidence="1 2">NBRC 108638</strain>
    </source>
</reference>
<sequence>MIDAGRRGPALRGGGVRLRVGAAGEGGFCRTPVLASMSQTVAVPPHFEEGRRMLIDCDRCAVRGDACRGCLVTALLDAPPQHGQLTADERRAIEVFGRAGFDVEVIAESERPRLRLMPGGRRRRHVA</sequence>
<protein>
    <submittedName>
        <fullName evidence="1">Uncharacterized protein</fullName>
    </submittedName>
</protein>
<gene>
    <name evidence="1" type="ORF">Prum_061500</name>
</gene>
<organism evidence="1 2">
    <name type="scientific">Phytohabitans rumicis</name>
    <dbReference type="NCBI Taxonomy" id="1076125"/>
    <lineage>
        <taxon>Bacteria</taxon>
        <taxon>Bacillati</taxon>
        <taxon>Actinomycetota</taxon>
        <taxon>Actinomycetes</taxon>
        <taxon>Micromonosporales</taxon>
        <taxon>Micromonosporaceae</taxon>
    </lineage>
</organism>
<accession>A0A6V8LBX0</accession>
<name>A0A6V8LBX0_9ACTN</name>
<dbReference type="EMBL" id="BLPG01000001">
    <property type="protein sequence ID" value="GFJ92508.1"/>
    <property type="molecule type" value="Genomic_DNA"/>
</dbReference>
<dbReference type="Proteomes" id="UP000482960">
    <property type="component" value="Unassembled WGS sequence"/>
</dbReference>
<reference evidence="1 2" key="2">
    <citation type="submission" date="2020-03" db="EMBL/GenBank/DDBJ databases">
        <authorList>
            <person name="Ichikawa N."/>
            <person name="Kimura A."/>
            <person name="Kitahashi Y."/>
            <person name="Uohara A."/>
        </authorList>
    </citation>
    <scope>NUCLEOTIDE SEQUENCE [LARGE SCALE GENOMIC DNA]</scope>
    <source>
        <strain evidence="1 2">NBRC 108638</strain>
    </source>
</reference>
<comment type="caution">
    <text evidence="1">The sequence shown here is derived from an EMBL/GenBank/DDBJ whole genome shotgun (WGS) entry which is preliminary data.</text>
</comment>
<dbReference type="AlphaFoldDB" id="A0A6V8LBX0"/>
<proteinExistence type="predicted"/>
<keyword evidence="2" id="KW-1185">Reference proteome</keyword>